<dbReference type="SMART" id="SM00306">
    <property type="entry name" value="HintN"/>
    <property type="match status" value="1"/>
</dbReference>
<dbReference type="Pfam" id="PF20148">
    <property type="entry name" value="DUF6531"/>
    <property type="match status" value="1"/>
</dbReference>
<evidence type="ECO:0000256" key="1">
    <source>
        <dbReference type="ARBA" id="ARBA00022737"/>
    </source>
</evidence>
<dbReference type="CDD" id="cd00081">
    <property type="entry name" value="Hint"/>
    <property type="match status" value="1"/>
</dbReference>
<keyword evidence="3" id="KW-0732">Signal</keyword>
<feature type="region of interest" description="Disordered" evidence="2">
    <location>
        <begin position="965"/>
        <end position="1016"/>
    </location>
</feature>
<dbReference type="NCBIfam" id="TIGR03696">
    <property type="entry name" value="Rhs_assc_core"/>
    <property type="match status" value="1"/>
</dbReference>
<dbReference type="InterPro" id="IPR056823">
    <property type="entry name" value="TEN-like_YD-shell"/>
</dbReference>
<comment type="caution">
    <text evidence="5">The sequence shown here is derived from an EMBL/GenBank/DDBJ whole genome shotgun (WGS) entry which is preliminary data.</text>
</comment>
<reference evidence="6" key="1">
    <citation type="journal article" date="2019" name="Int. J. Syst. Evol. Microbiol.">
        <title>The Global Catalogue of Microorganisms (GCM) 10K type strain sequencing project: providing services to taxonomists for standard genome sequencing and annotation.</title>
        <authorList>
            <consortium name="The Broad Institute Genomics Platform"/>
            <consortium name="The Broad Institute Genome Sequencing Center for Infectious Disease"/>
            <person name="Wu L."/>
            <person name="Ma J."/>
        </authorList>
    </citation>
    <scope>NUCLEOTIDE SEQUENCE [LARGE SCALE GENOMIC DNA]</scope>
    <source>
        <strain evidence="6">CCM 7526</strain>
    </source>
</reference>
<dbReference type="NCBIfam" id="TIGR01643">
    <property type="entry name" value="YD_repeat_2x"/>
    <property type="match status" value="7"/>
</dbReference>
<feature type="region of interest" description="Disordered" evidence="2">
    <location>
        <begin position="1734"/>
        <end position="1762"/>
    </location>
</feature>
<feature type="region of interest" description="Disordered" evidence="2">
    <location>
        <begin position="837"/>
        <end position="879"/>
    </location>
</feature>
<feature type="compositionally biased region" description="Gly residues" evidence="2">
    <location>
        <begin position="1743"/>
        <end position="1754"/>
    </location>
</feature>
<organism evidence="5 6">
    <name type="scientific">Actinoplanes sichuanensis</name>
    <dbReference type="NCBI Taxonomy" id="512349"/>
    <lineage>
        <taxon>Bacteria</taxon>
        <taxon>Bacillati</taxon>
        <taxon>Actinomycetota</taxon>
        <taxon>Actinomycetes</taxon>
        <taxon>Micromonosporales</taxon>
        <taxon>Micromonosporaceae</taxon>
        <taxon>Actinoplanes</taxon>
    </lineage>
</organism>
<evidence type="ECO:0000313" key="5">
    <source>
        <dbReference type="EMBL" id="MFD1364966.1"/>
    </source>
</evidence>
<dbReference type="InterPro" id="IPR003587">
    <property type="entry name" value="Hint_dom_N"/>
</dbReference>
<sequence>MSNHRRARARRLAGFCAALLIITLAPPADVPARAEPGVVPTVSEGAAPQQRGLPANAASDVAVSEKDRPPVVPPSVTAGGEAAEVGAAAVARAAAAAPGEAFVDVLLRPGFVVGDTSLVTYFNLKDQGFDQWRVDLYDTESQTRQESAVLSRDQLGKDGCGSLREFCKSLGAEQGWALDASKNYFVTITALYPDGEVPSANSENAQPRTTVDPPAIPDRQAAGCGCSAALGMTGASQAIRAQGVNTGTGAFTRAEQDLSMASFGVPFASARAYSSLNTGASAFGPGWAWLYDLKITPVEGGVLVRAEDGSDTVFPANGDGYSKPAGVRSTLRKAGDGWELVTRSNIVYTFDAAGRLVSILNPRQVGLRFTHTATAITVTDASGRKAVAKLVDGLIESITLPDGRKTQYFYTDGLLTKVRDAAGEYWQYRYSAARLLTQVVQPDKVVALTNEYTEGGRVSRQLDALGAATTFVWNAGKQEATTTDADGVVVWDGYKGNVLLYSQRGNGDTSTHRYDGALNRNLVVNGNQNQHESKYDPAGNLVEQFAPAKRFSEKTTYDARNNPTSHVDADGRTWKDDYNEFDELVKSTDPENHAITYAYDSRGLLLTVTDQRGKVTRAENIPDGQPNAGLVKAQISPEGRRTEFGYDKVGRQITATDPRGTVAGAKPADYTIRTTYDELNRAVAVQSPGKKNPDTKQYDAVGRVKKTTSAGGVTISYAYLDNGLLKATYEARRTLLYTYTPAGRRLTSAVDMRHEPDLVTSWTYNAKGLAQTVTSARGNLPGANKADFTTTYVYDNNDNIVQTRRPYPNGQVVTRDYQVDDLDRSVATVDEFGKSSSFDRANSGRVRSTTDSLGRTTRLDYDASGRQSGITDAGGKQTKTEYDAAGNKIKQISPTNGVTTYEYTDDGLLSAVTEPRGNVEGADKERFTAHFEYDLTGNQVRSIDALDHVTTAKYDANNRLVATTDANGHTSHYTYNDDDQPRTVTGPDADYDSDDPEEESTRYDYGDDGQLTAVTDPRGHRTSVYYDEAGRLVRTTDPIGRSTYARYDADGNRIQTLTLGDDEELDDLSAKETAARTIVDSYDIVNRLQTRTLGTGGPVYQWRYDGKDRVTSYGDPLGVREVVYDDEDQIKTVTRKEAGRADEVYTYDYDARGNVTDRRLPDGTTMSYGYDDASRITSLTTAGATWSFGYDIAGRRTSTVLPGPTGLSEQRVYDEAGRLTAIGTDRTGTPVPGVQDPVSQFQLTLDPVGNPSRVVSTRGGVAESVAYSYDEANRLTSACYAVASCTDKNAKPAGRIDYKYDLSGNRTKQVRTGIVGNDETEYEYDAADQLVEEEIEGKNWEREIEYRYDERGNQIKAGSDKLQYNLDNTLAKATLDSGQTTTFAYDATGLRVSSVSALQGQTSTQRWSWDVAGTLPQIGIDTVEDAAGAVVEKRGFAYGPDDEPLALLDPASGVHSYTHDWLGGIANLLKPDGTVESGYDYDPFGNPRTGPTLDGQQLPAQSVENPMQFTGQYQDSTSGDGNYYLRARNYDPGTGRFSSRDQMPTGSGATSAYTYASNNPIAFTDPTGMVPDAGPTTTATPVVETGPSPEEIARANQIQSKSTLDVILEAGGQILMEFLGINDILNCLKGDLVACVSMVVGALPWGKIFKAKKIGEAIFRAGKAVVTFFQEVKWARAIIQGAEKAAEAAKAAAAAAAKAAAEKAAKAKAAAEAAAKKAAAEAAEKAKALAAKAKAKTKKSGDEGTGGGGGGSGPGCRVAPRPQTHSFVAGTQVLMADGTTVAIEKVEPGDTVRATDPKTGESGARQVTHTIRTDDDEHFVDLTVTGADGEKHTITTTETHPFWSQTDGDWVDAGDLGEGELLRTSAGTYVQLSAVRSYTGAERTYDLTVDDLHTYFVVAGDSPVLVHNVGGPACRTAVGDMDHVTSGVLDIQVDEVPFASGGRGSGGFVDDMGPRVPGMTSSNYHHVEMQAAAYMRLNKIKQGVLYINHPDGICDFCSGVAYTRPGSPVLSPINDALPEGAEMWVYNQGGEFLGKFIGNAL</sequence>
<feature type="compositionally biased region" description="Polar residues" evidence="2">
    <location>
        <begin position="837"/>
        <end position="855"/>
    </location>
</feature>
<feature type="compositionally biased region" description="Polar residues" evidence="2">
    <location>
        <begin position="965"/>
        <end position="974"/>
    </location>
</feature>
<evidence type="ECO:0000313" key="6">
    <source>
        <dbReference type="Proteomes" id="UP001597183"/>
    </source>
</evidence>
<gene>
    <name evidence="5" type="ORF">ACFQ5G_06365</name>
</gene>
<feature type="compositionally biased region" description="Acidic residues" evidence="2">
    <location>
        <begin position="989"/>
        <end position="998"/>
    </location>
</feature>
<evidence type="ECO:0000259" key="4">
    <source>
        <dbReference type="SMART" id="SM00306"/>
    </source>
</evidence>
<dbReference type="InterPro" id="IPR030934">
    <property type="entry name" value="Intein_C"/>
</dbReference>
<dbReference type="Proteomes" id="UP001597183">
    <property type="component" value="Unassembled WGS sequence"/>
</dbReference>
<keyword evidence="1" id="KW-0677">Repeat</keyword>
<protein>
    <submittedName>
        <fullName evidence="5">Polymorphic toxin-type HINT domain-containing protein</fullName>
    </submittedName>
</protein>
<dbReference type="InterPro" id="IPR045351">
    <property type="entry name" value="DUF6531"/>
</dbReference>
<dbReference type="Pfam" id="PF07591">
    <property type="entry name" value="PT-HINT"/>
    <property type="match status" value="1"/>
</dbReference>
<dbReference type="EMBL" id="JBHTMK010000007">
    <property type="protein sequence ID" value="MFD1364966.1"/>
    <property type="molecule type" value="Genomic_DNA"/>
</dbReference>
<dbReference type="Gene3D" id="2.170.16.10">
    <property type="entry name" value="Hedgehog/Intein (Hint) domain"/>
    <property type="match status" value="1"/>
</dbReference>
<dbReference type="PANTHER" id="PTHR32305:SF15">
    <property type="entry name" value="PROTEIN RHSA-RELATED"/>
    <property type="match status" value="1"/>
</dbReference>
<dbReference type="InterPro" id="IPR006530">
    <property type="entry name" value="YD"/>
</dbReference>
<feature type="domain" description="Hint" evidence="4">
    <location>
        <begin position="1764"/>
        <end position="1866"/>
    </location>
</feature>
<dbReference type="PANTHER" id="PTHR32305">
    <property type="match status" value="1"/>
</dbReference>
<feature type="region of interest" description="Disordered" evidence="2">
    <location>
        <begin position="1564"/>
        <end position="1587"/>
    </location>
</feature>
<dbReference type="PROSITE" id="PS50818">
    <property type="entry name" value="INTEIN_C_TER"/>
    <property type="match status" value="1"/>
</dbReference>
<name>A0ABW4A2N1_9ACTN</name>
<dbReference type="InterPro" id="IPR031325">
    <property type="entry name" value="RHS_repeat"/>
</dbReference>
<dbReference type="Pfam" id="PF05593">
    <property type="entry name" value="RHS_repeat"/>
    <property type="match status" value="8"/>
</dbReference>
<dbReference type="Gene3D" id="2.180.10.10">
    <property type="entry name" value="RHS repeat-associated core"/>
    <property type="match status" value="4"/>
</dbReference>
<dbReference type="InterPro" id="IPR050708">
    <property type="entry name" value="T6SS_VgrG/RHS"/>
</dbReference>
<accession>A0ABW4A2N1</accession>
<dbReference type="InterPro" id="IPR022385">
    <property type="entry name" value="Rhs_assc_core"/>
</dbReference>
<dbReference type="SUPFAM" id="SSF51294">
    <property type="entry name" value="Hedgehog/intein (Hint) domain"/>
    <property type="match status" value="1"/>
</dbReference>
<feature type="chain" id="PRO_5047147969" evidence="3">
    <location>
        <begin position="28"/>
        <end position="2041"/>
    </location>
</feature>
<dbReference type="InterPro" id="IPR036844">
    <property type="entry name" value="Hint_dom_sf"/>
</dbReference>
<keyword evidence="6" id="KW-1185">Reference proteome</keyword>
<evidence type="ECO:0000256" key="3">
    <source>
        <dbReference type="SAM" id="SignalP"/>
    </source>
</evidence>
<dbReference type="NCBIfam" id="TIGR01443">
    <property type="entry name" value="intein_Cterm"/>
    <property type="match status" value="1"/>
</dbReference>
<feature type="region of interest" description="Disordered" evidence="2">
    <location>
        <begin position="42"/>
        <end position="71"/>
    </location>
</feature>
<dbReference type="RefSeq" id="WP_317795299.1">
    <property type="nucleotide sequence ID" value="NZ_AP028461.1"/>
</dbReference>
<dbReference type="Pfam" id="PF25023">
    <property type="entry name" value="TEN_YD-shell"/>
    <property type="match status" value="1"/>
</dbReference>
<feature type="signal peptide" evidence="3">
    <location>
        <begin position="1"/>
        <end position="27"/>
    </location>
</feature>
<proteinExistence type="predicted"/>
<evidence type="ECO:0000256" key="2">
    <source>
        <dbReference type="SAM" id="MobiDB-lite"/>
    </source>
</evidence>